<dbReference type="CDD" id="cd00397">
    <property type="entry name" value="DNA_BRE_C"/>
    <property type="match status" value="1"/>
</dbReference>
<evidence type="ECO:0000313" key="4">
    <source>
        <dbReference type="Proteomes" id="UP001205890"/>
    </source>
</evidence>
<dbReference type="SUPFAM" id="SSF56349">
    <property type="entry name" value="DNA breaking-rejoining enzymes"/>
    <property type="match status" value="1"/>
</dbReference>
<keyword evidence="4" id="KW-1185">Reference proteome</keyword>
<dbReference type="Proteomes" id="UP001205890">
    <property type="component" value="Unassembled WGS sequence"/>
</dbReference>
<dbReference type="InterPro" id="IPR002104">
    <property type="entry name" value="Integrase_catalytic"/>
</dbReference>
<comment type="caution">
    <text evidence="3">The sequence shown here is derived from an EMBL/GenBank/DDBJ whole genome shotgun (WGS) entry which is preliminary data.</text>
</comment>
<dbReference type="Gene3D" id="1.10.443.10">
    <property type="entry name" value="Intergrase catalytic core"/>
    <property type="match status" value="1"/>
</dbReference>
<dbReference type="EMBL" id="JANCLU010000015">
    <property type="protein sequence ID" value="MCP8939928.1"/>
    <property type="molecule type" value="Genomic_DNA"/>
</dbReference>
<evidence type="ECO:0000256" key="1">
    <source>
        <dbReference type="ARBA" id="ARBA00023172"/>
    </source>
</evidence>
<dbReference type="InterPro" id="IPR011010">
    <property type="entry name" value="DNA_brk_join_enz"/>
</dbReference>
<organism evidence="3 4">
    <name type="scientific">Alsobacter ponti</name>
    <dbReference type="NCBI Taxonomy" id="2962936"/>
    <lineage>
        <taxon>Bacteria</taxon>
        <taxon>Pseudomonadati</taxon>
        <taxon>Pseudomonadota</taxon>
        <taxon>Alphaproteobacteria</taxon>
        <taxon>Hyphomicrobiales</taxon>
        <taxon>Alsobacteraceae</taxon>
        <taxon>Alsobacter</taxon>
    </lineage>
</organism>
<gene>
    <name evidence="3" type="ORF">NK718_15485</name>
</gene>
<reference evidence="3 4" key="1">
    <citation type="submission" date="2022-07" db="EMBL/GenBank/DDBJ databases">
        <authorList>
            <person name="Li W.-J."/>
            <person name="Deng Q.-Q."/>
        </authorList>
    </citation>
    <scope>NUCLEOTIDE SEQUENCE [LARGE SCALE GENOMIC DNA]</scope>
    <source>
        <strain evidence="3 4">SYSU M60028</strain>
    </source>
</reference>
<protein>
    <submittedName>
        <fullName evidence="3">Site-specific integrase</fullName>
    </submittedName>
</protein>
<dbReference type="Pfam" id="PF00589">
    <property type="entry name" value="Phage_integrase"/>
    <property type="match status" value="1"/>
</dbReference>
<evidence type="ECO:0000259" key="2">
    <source>
        <dbReference type="PROSITE" id="PS51898"/>
    </source>
</evidence>
<proteinExistence type="predicted"/>
<dbReference type="PROSITE" id="PS51898">
    <property type="entry name" value="TYR_RECOMBINASE"/>
    <property type="match status" value="1"/>
</dbReference>
<accession>A0ABT1LFN6</accession>
<name>A0ABT1LFN6_9HYPH</name>
<feature type="domain" description="Tyr recombinase" evidence="2">
    <location>
        <begin position="380"/>
        <end position="570"/>
    </location>
</feature>
<sequence length="586" mass="65972">MVTIAFSRNSSPEEYGASSPSIGAVLKAIAADATFSDKRRADICSAVRTLCGRLHIQLESTPADPRLFAERLANVTEVTVAMSRGRFQNCRSLLDATLAYANKRMVRRRSRTPLAPEYAALLAYATSRWQVIRLRALFRYASERAILPEGIDETVMTAFAETIRRSTVKKPHNVERMSRHAWNQLIQAVPGLGSQTVTINYIAERYVLEASAFPQSLWDDLEAYLSSRATPETTFAIDSLLTEEELFAEDARRTPPIRTSTANLIRYRVRQFASVLVIEGVVNVEQMTSLASLVSPATINRGLQFFVRRAEGKLRNSQMYGIATDLLMIAQHWVRLPASDLQKLKILTSKVRPQHEGLPHSARRSLAPLRDLPNVRAFLAVSELILRDAEKEKSIDRATANRVATALWIRIAQRAPLRISNLLTTRLDTNIIRSVGKSGSVALLYPPDQVKNRKTLEVPLPRSTVAMLDLYLRKYRPVLVEGESPWLFPAPNGKYKKPGVMSADIQRLMRSYIGFAINPHSFRHVAAKLYLSVNPGDYESVQLILGHRARETTVRYYCDLEAEEAFRHFDAVLLGLEAHPDRRRPS</sequence>
<keyword evidence="1" id="KW-0233">DNA recombination</keyword>
<dbReference type="RefSeq" id="WP_254744076.1">
    <property type="nucleotide sequence ID" value="NZ_JANCLU010000015.1"/>
</dbReference>
<evidence type="ECO:0000313" key="3">
    <source>
        <dbReference type="EMBL" id="MCP8939928.1"/>
    </source>
</evidence>
<dbReference type="InterPro" id="IPR013762">
    <property type="entry name" value="Integrase-like_cat_sf"/>
</dbReference>